<keyword evidence="1" id="KW-0812">Transmembrane</keyword>
<feature type="transmembrane region" description="Helical" evidence="1">
    <location>
        <begin position="110"/>
        <end position="132"/>
    </location>
</feature>
<comment type="caution">
    <text evidence="2">The sequence shown here is derived from an EMBL/GenBank/DDBJ whole genome shotgun (WGS) entry which is preliminary data.</text>
</comment>
<dbReference type="Proteomes" id="UP000190229">
    <property type="component" value="Unassembled WGS sequence"/>
</dbReference>
<feature type="transmembrane region" description="Helical" evidence="1">
    <location>
        <begin position="258"/>
        <end position="278"/>
    </location>
</feature>
<feature type="transmembrane region" description="Helical" evidence="1">
    <location>
        <begin position="178"/>
        <end position="202"/>
    </location>
</feature>
<dbReference type="EMBL" id="MWPS01000009">
    <property type="protein sequence ID" value="OPG17004.1"/>
    <property type="molecule type" value="Genomic_DNA"/>
</dbReference>
<keyword evidence="1" id="KW-1133">Transmembrane helix</keyword>
<accession>A0A1V4EW71</accession>
<feature type="transmembrane region" description="Helical" evidence="1">
    <location>
        <begin position="65"/>
        <end position="83"/>
    </location>
</feature>
<evidence type="ECO:0000313" key="2">
    <source>
        <dbReference type="EMBL" id="OPG17004.1"/>
    </source>
</evidence>
<feature type="transmembrane region" description="Helical" evidence="1">
    <location>
        <begin position="222"/>
        <end position="246"/>
    </location>
</feature>
<protein>
    <submittedName>
        <fullName evidence="2">Uncharacterized protein</fullName>
    </submittedName>
</protein>
<dbReference type="RefSeq" id="WP_079289965.1">
    <property type="nucleotide sequence ID" value="NZ_MWPS01000009.1"/>
</dbReference>
<dbReference type="AlphaFoldDB" id="A0A1V4EW71"/>
<reference evidence="2 3" key="1">
    <citation type="submission" date="2017-02" db="EMBL/GenBank/DDBJ databases">
        <title>Draft genome of Acidibacillus ferrooxidans Huett2.</title>
        <authorList>
            <person name="Schopf S."/>
        </authorList>
    </citation>
    <scope>NUCLEOTIDE SEQUENCE [LARGE SCALE GENOMIC DNA]</scope>
    <source>
        <strain evidence="2 3">Huett2</strain>
    </source>
</reference>
<organism evidence="2 3">
    <name type="scientific">Ferroacidibacillus organovorans</name>
    <dbReference type="NCBI Taxonomy" id="1765683"/>
    <lineage>
        <taxon>Bacteria</taxon>
        <taxon>Bacillati</taxon>
        <taxon>Bacillota</taxon>
        <taxon>Bacilli</taxon>
        <taxon>Bacillales</taxon>
        <taxon>Alicyclobacillaceae</taxon>
        <taxon>Ferroacidibacillus</taxon>
    </lineage>
</organism>
<feature type="transmembrane region" description="Helical" evidence="1">
    <location>
        <begin position="144"/>
        <end position="166"/>
    </location>
</feature>
<evidence type="ECO:0000256" key="1">
    <source>
        <dbReference type="SAM" id="Phobius"/>
    </source>
</evidence>
<gene>
    <name evidence="2" type="ORF">B2M26_03640</name>
</gene>
<evidence type="ECO:0000313" key="3">
    <source>
        <dbReference type="Proteomes" id="UP000190229"/>
    </source>
</evidence>
<proteinExistence type="predicted"/>
<keyword evidence="1" id="KW-0472">Membrane</keyword>
<sequence>MRFLLKLYPQAWRERYEEEMLAVLMEHKITPATVVDLLIGAFDAHLNDNGFAKGARFMRNQLRSGLVMTFCAFMVFGVGWGALQRITDPLPLFQAVNKLYPELGILHDTVFIVGCFAFLAFLISGLPIFFISIKRAFENKQKNVLILFWVALSCLLLFIFETAILANWNHISFVKHHFYAFFLSYLGVVVIELVTGAVSVSLTLARTEYQLRELRFMLIPEIILWLSMVISVICSIVLISFIAVFAPQLFNTQDVGSPMFITGLIGMAIGTLFASMGLKRGRIIRIN</sequence>
<keyword evidence="3" id="KW-1185">Reference proteome</keyword>
<name>A0A1V4EW71_9BACL</name>